<comment type="caution">
    <text evidence="3">The sequence shown here is derived from an EMBL/GenBank/DDBJ whole genome shotgun (WGS) entry which is preliminary data.</text>
</comment>
<dbReference type="InterPro" id="IPR021847">
    <property type="entry name" value="DUF3443"/>
</dbReference>
<dbReference type="AlphaFoldDB" id="A0A370N1A4"/>
<feature type="compositionally biased region" description="Pro residues" evidence="1">
    <location>
        <begin position="43"/>
        <end position="81"/>
    </location>
</feature>
<dbReference type="EMBL" id="QHKS01000023">
    <property type="protein sequence ID" value="RDJ99386.1"/>
    <property type="molecule type" value="Genomic_DNA"/>
</dbReference>
<dbReference type="PANTHER" id="PTHR48184">
    <property type="entry name" value="RICIN B-TYPE LECTIN DOMAIN-CONTAINING PROTEIN"/>
    <property type="match status" value="1"/>
</dbReference>
<dbReference type="PANTHER" id="PTHR48184:SF1">
    <property type="entry name" value="MEMBRANE-ASSOCIATED PROTEIN"/>
    <property type="match status" value="1"/>
</dbReference>
<evidence type="ECO:0000313" key="3">
    <source>
        <dbReference type="EMBL" id="RDJ99386.1"/>
    </source>
</evidence>
<keyword evidence="2" id="KW-0732">Signal</keyword>
<organism evidence="3 4">
    <name type="scientific">Paraburkholderia lacunae</name>
    <dbReference type="NCBI Taxonomy" id="2211104"/>
    <lineage>
        <taxon>Bacteria</taxon>
        <taxon>Pseudomonadati</taxon>
        <taxon>Pseudomonadota</taxon>
        <taxon>Betaproteobacteria</taxon>
        <taxon>Burkholderiales</taxon>
        <taxon>Burkholderiaceae</taxon>
        <taxon>Paraburkholderia</taxon>
    </lineage>
</organism>
<gene>
    <name evidence="3" type="ORF">DLM46_28430</name>
</gene>
<dbReference type="PROSITE" id="PS51257">
    <property type="entry name" value="PROKAR_LIPOPROTEIN"/>
    <property type="match status" value="1"/>
</dbReference>
<sequence>MKTLNKKLCFALLTASLALSACGGGGGDDGNSNATKDNEKPATPSPSPTPSPTPTPSPSPTPPPMPTPSPSPSPTPSPTPAPVGDTNTAPIVVDRTMPGAEVNMPYVTVTLCIPGVQGANQCATIDHMLLDTGSSGVRVMASALGSALAGRLTAQSGASNDPTGAAPITQCATFGSGYAWGSIKRADVTIGSKTAGNLPIQVISDAAYPTIPSDCASRGIKNIGSTVATLGANGVVGISPALTDFPLAAQSALSATYYYCPSTGSCTSARVPLDTQVMNPVANFTSDNNGTIIRLPALPASGQATATGELVFGIGTRQNNALPSTANVLKVNSSGVFSTVYQGRTLTSYVDSGTNVLLFPDTATLVNWSGFYVPPTTLNLSAMWYSIDYSAVDKTGTVLPVSFLIANASNLLANQYAAYNNLGAYWAEWAFLWGLPFFYGRDVYTALSTAKVGTQNGPFIAFSLSTTGHK</sequence>
<name>A0A370N1A4_9BURK</name>
<keyword evidence="4" id="KW-1185">Reference proteome</keyword>
<reference evidence="4" key="1">
    <citation type="submission" date="2018-05" db="EMBL/GenBank/DDBJ databases">
        <authorList>
            <person name="Feng T."/>
        </authorList>
    </citation>
    <scope>NUCLEOTIDE SEQUENCE [LARGE SCALE GENOMIC DNA]</scope>
    <source>
        <strain evidence="4">S27</strain>
    </source>
</reference>
<feature type="signal peptide" evidence="2">
    <location>
        <begin position="1"/>
        <end position="21"/>
    </location>
</feature>
<dbReference type="Proteomes" id="UP000254875">
    <property type="component" value="Unassembled WGS sequence"/>
</dbReference>
<feature type="chain" id="PRO_5016728309" evidence="2">
    <location>
        <begin position="22"/>
        <end position="470"/>
    </location>
</feature>
<dbReference type="OrthoDB" id="5289858at2"/>
<evidence type="ECO:0000256" key="1">
    <source>
        <dbReference type="SAM" id="MobiDB-lite"/>
    </source>
</evidence>
<feature type="region of interest" description="Disordered" evidence="1">
    <location>
        <begin position="23"/>
        <end position="90"/>
    </location>
</feature>
<evidence type="ECO:0000313" key="4">
    <source>
        <dbReference type="Proteomes" id="UP000254875"/>
    </source>
</evidence>
<protein>
    <submittedName>
        <fullName evidence="3">DUF3443 domain-containing protein</fullName>
    </submittedName>
</protein>
<evidence type="ECO:0000256" key="2">
    <source>
        <dbReference type="SAM" id="SignalP"/>
    </source>
</evidence>
<accession>A0A370N1A4</accession>
<dbReference type="Pfam" id="PF11925">
    <property type="entry name" value="DUF3443"/>
    <property type="match status" value="1"/>
</dbReference>
<proteinExistence type="predicted"/>